<evidence type="ECO:0000313" key="2">
    <source>
        <dbReference type="Proteomes" id="UP000197068"/>
    </source>
</evidence>
<comment type="caution">
    <text evidence="1">The sequence shown here is derived from an EMBL/GenBank/DDBJ whole genome shotgun (WGS) entry which is preliminary data.</text>
</comment>
<reference evidence="1 2" key="1">
    <citation type="submission" date="2017-06" db="EMBL/GenBank/DDBJ databases">
        <title>Whole Genome Sequences of Colwellia marinimaniae MTCD1.</title>
        <authorList>
            <person name="Kusumoto H."/>
            <person name="Inoue M."/>
            <person name="Tanikawa K."/>
            <person name="Maeji H."/>
            <person name="Cameron J.H."/>
            <person name="Bartlett D.H."/>
        </authorList>
    </citation>
    <scope>NUCLEOTIDE SEQUENCE [LARGE SCALE GENOMIC DNA]</scope>
    <source>
        <strain evidence="1 2">MTCD1</strain>
    </source>
</reference>
<protein>
    <submittedName>
        <fullName evidence="1">Uncharacterized protein</fullName>
    </submittedName>
</protein>
<evidence type="ECO:0000313" key="1">
    <source>
        <dbReference type="EMBL" id="GAW97290.1"/>
    </source>
</evidence>
<organism evidence="1 2">
    <name type="scientific">Colwellia marinimaniae</name>
    <dbReference type="NCBI Taxonomy" id="1513592"/>
    <lineage>
        <taxon>Bacteria</taxon>
        <taxon>Pseudomonadati</taxon>
        <taxon>Pseudomonadota</taxon>
        <taxon>Gammaproteobacteria</taxon>
        <taxon>Alteromonadales</taxon>
        <taxon>Colwelliaceae</taxon>
        <taxon>Colwellia</taxon>
    </lineage>
</organism>
<accession>A0ABQ0MY28</accession>
<keyword evidence="2" id="KW-1185">Reference proteome</keyword>
<dbReference type="Proteomes" id="UP000197068">
    <property type="component" value="Unassembled WGS sequence"/>
</dbReference>
<gene>
    <name evidence="1" type="ORF">MTCD1_02916</name>
</gene>
<dbReference type="EMBL" id="BDQM01000030">
    <property type="protein sequence ID" value="GAW97290.1"/>
    <property type="molecule type" value="Genomic_DNA"/>
</dbReference>
<proteinExistence type="predicted"/>
<sequence length="256" mass="29080">METEVLVKRVLEEHFGFQVEKIPESDRKTPDFLVHDNENEYLIEVKEKKANPSLDLAREAAFAKGELFEVSESLATKSVLQNIVRDGRKQIKEHVTDDSTFRVVWVHCTGLAYDATLEQIITGLYGSKTVVDFSSDKGFSGICYYFGDSQFFKYSDSIDAVMVTGCEGETTLCLNNFSPRYEQLKKSSLVKLIPDGVRDPIHEEKEGSAFLVDGEVNRKNPNDVLGYLKDKYKTGKLNVMNMRHMQLHMAVPHNKI</sequence>
<name>A0ABQ0MY28_9GAMM</name>
<dbReference type="RefSeq" id="WP_057181414.1">
    <property type="nucleotide sequence ID" value="NZ_BDQM01000030.1"/>
</dbReference>